<feature type="compositionally biased region" description="Acidic residues" evidence="3">
    <location>
        <begin position="214"/>
        <end position="237"/>
    </location>
</feature>
<dbReference type="SUPFAM" id="SSF50044">
    <property type="entry name" value="SH3-domain"/>
    <property type="match status" value="1"/>
</dbReference>
<dbReference type="GO" id="GO:0015630">
    <property type="term" value="C:microtubule cytoskeleton"/>
    <property type="evidence" value="ECO:0007669"/>
    <property type="project" value="TreeGrafter"/>
</dbReference>
<evidence type="ECO:0000256" key="2">
    <source>
        <dbReference type="PROSITE-ProRule" id="PRU00192"/>
    </source>
</evidence>
<dbReference type="SMART" id="SM00326">
    <property type="entry name" value="SH3"/>
    <property type="match status" value="1"/>
</dbReference>
<feature type="compositionally biased region" description="Gly residues" evidence="3">
    <location>
        <begin position="30"/>
        <end position="40"/>
    </location>
</feature>
<dbReference type="Gene3D" id="2.30.30.40">
    <property type="entry name" value="SH3 Domains"/>
    <property type="match status" value="1"/>
</dbReference>
<dbReference type="GO" id="GO:0030950">
    <property type="term" value="P:establishment or maintenance of actin cytoskeleton polarity"/>
    <property type="evidence" value="ECO:0007669"/>
    <property type="project" value="TreeGrafter"/>
</dbReference>
<feature type="compositionally biased region" description="Low complexity" evidence="3">
    <location>
        <begin position="275"/>
        <end position="290"/>
    </location>
</feature>
<name>A0AA38H1S9_9TREE</name>
<evidence type="ECO:0000313" key="5">
    <source>
        <dbReference type="EMBL" id="KAI9633047.1"/>
    </source>
</evidence>
<evidence type="ECO:0000313" key="6">
    <source>
        <dbReference type="Proteomes" id="UP001164286"/>
    </source>
</evidence>
<evidence type="ECO:0000256" key="3">
    <source>
        <dbReference type="SAM" id="MobiDB-lite"/>
    </source>
</evidence>
<dbReference type="Proteomes" id="UP001164286">
    <property type="component" value="Unassembled WGS sequence"/>
</dbReference>
<evidence type="ECO:0000259" key="4">
    <source>
        <dbReference type="PROSITE" id="PS50002"/>
    </source>
</evidence>
<dbReference type="EMBL" id="JAKWFO010000013">
    <property type="protein sequence ID" value="KAI9633047.1"/>
    <property type="molecule type" value="Genomic_DNA"/>
</dbReference>
<proteinExistence type="predicted"/>
<dbReference type="PANTHER" id="PTHR47775:SF1">
    <property type="entry name" value="BUD SITE SELECTION PROTEIN 14"/>
    <property type="match status" value="1"/>
</dbReference>
<dbReference type="AlphaFoldDB" id="A0AA38H1S9"/>
<dbReference type="GeneID" id="77725361"/>
<dbReference type="InterPro" id="IPR053039">
    <property type="entry name" value="Polarity_Bud-Selection_Reg"/>
</dbReference>
<feature type="compositionally biased region" description="Acidic residues" evidence="3">
    <location>
        <begin position="52"/>
        <end position="64"/>
    </location>
</feature>
<accession>A0AA38H1S9</accession>
<keyword evidence="1 2" id="KW-0728">SH3 domain</keyword>
<dbReference type="InterPro" id="IPR001452">
    <property type="entry name" value="SH3_domain"/>
</dbReference>
<dbReference type="GO" id="GO:0051286">
    <property type="term" value="C:cell tip"/>
    <property type="evidence" value="ECO:0007669"/>
    <property type="project" value="TreeGrafter"/>
</dbReference>
<feature type="domain" description="SH3" evidence="4">
    <location>
        <begin position="74"/>
        <end position="135"/>
    </location>
</feature>
<feature type="region of interest" description="Disordered" evidence="3">
    <location>
        <begin position="1"/>
        <end position="73"/>
    </location>
</feature>
<dbReference type="PROSITE" id="PS50002">
    <property type="entry name" value="SH3"/>
    <property type="match status" value="1"/>
</dbReference>
<organism evidence="5 6">
    <name type="scientific">Dioszegia hungarica</name>
    <dbReference type="NCBI Taxonomy" id="4972"/>
    <lineage>
        <taxon>Eukaryota</taxon>
        <taxon>Fungi</taxon>
        <taxon>Dikarya</taxon>
        <taxon>Basidiomycota</taxon>
        <taxon>Agaricomycotina</taxon>
        <taxon>Tremellomycetes</taxon>
        <taxon>Tremellales</taxon>
        <taxon>Bulleribasidiaceae</taxon>
        <taxon>Dioszegia</taxon>
    </lineage>
</organism>
<dbReference type="Pfam" id="PF00018">
    <property type="entry name" value="SH3_1"/>
    <property type="match status" value="1"/>
</dbReference>
<feature type="non-terminal residue" evidence="5">
    <location>
        <position position="366"/>
    </location>
</feature>
<gene>
    <name evidence="5" type="ORF">MKK02DRAFT_19833</name>
</gene>
<dbReference type="GO" id="GO:0008104">
    <property type="term" value="P:intracellular protein localization"/>
    <property type="evidence" value="ECO:0007669"/>
    <property type="project" value="TreeGrafter"/>
</dbReference>
<dbReference type="PANTHER" id="PTHR47775">
    <property type="entry name" value="BUD SITE SELECTION PROTEIN 14"/>
    <property type="match status" value="1"/>
</dbReference>
<dbReference type="RefSeq" id="XP_052942824.1">
    <property type="nucleotide sequence ID" value="XM_053086160.1"/>
</dbReference>
<keyword evidence="6" id="KW-1185">Reference proteome</keyword>
<reference evidence="5" key="1">
    <citation type="journal article" date="2022" name="G3 (Bethesda)">
        <title>High quality genome of the basidiomycete yeast Dioszegia hungarica PDD-24b-2 isolated from cloud water.</title>
        <authorList>
            <person name="Jarrige D."/>
            <person name="Haridas S."/>
            <person name="Bleykasten-Grosshans C."/>
            <person name="Joly M."/>
            <person name="Nadalig T."/>
            <person name="Sancelme M."/>
            <person name="Vuilleumier S."/>
            <person name="Grigoriev I.V."/>
            <person name="Amato P."/>
            <person name="Bringel F."/>
        </authorList>
    </citation>
    <scope>NUCLEOTIDE SEQUENCE</scope>
    <source>
        <strain evidence="5">PDD-24b-2</strain>
    </source>
</reference>
<protein>
    <recommendedName>
        <fullName evidence="4">SH3 domain-containing protein</fullName>
    </recommendedName>
</protein>
<sequence>MEGEVTPEQQRFYEQQQRQSQIYLQHQQANGGGPILGQGTPGSKRGSTRGEDTDDEDMYSDDESSAASIPDENIDPGLTYALHTFLATVEGQASVVKGDSLLLLDDTNAYWWLVRVLKTEDVGYIPAENIETPYERLARLNKHRNVDLAHPTMLEKAEGEAQGRERMKAGLAAAALMKKGGKSDRSGSSGSDGPRRVIFAPPTYVEPSIRTWSSDEEGESGDDEDEDDDEEEEEVVDIVEPNRQGKMADMEPDDGVEWADGAGQDAQRRVMETNQAQQARPQSAAQPVQAKSNNPFAPRSSEPLVQTEQRAALDPAQATGETRRITATPALAQSGQSNVLLPSAVVANGQRNVSAQSGTSVMSNAS</sequence>
<feature type="region of interest" description="Disordered" evidence="3">
    <location>
        <begin position="175"/>
        <end position="338"/>
    </location>
</feature>
<feature type="compositionally biased region" description="Low complexity" evidence="3">
    <location>
        <begin position="9"/>
        <end position="28"/>
    </location>
</feature>
<dbReference type="InterPro" id="IPR036028">
    <property type="entry name" value="SH3-like_dom_sf"/>
</dbReference>
<evidence type="ECO:0000256" key="1">
    <source>
        <dbReference type="ARBA" id="ARBA00022443"/>
    </source>
</evidence>
<comment type="caution">
    <text evidence="5">The sequence shown here is derived from an EMBL/GenBank/DDBJ whole genome shotgun (WGS) entry which is preliminary data.</text>
</comment>